<dbReference type="Pfam" id="PF07282">
    <property type="entry name" value="Cas12f1-like_TNB"/>
    <property type="match status" value="1"/>
</dbReference>
<dbReference type="InterPro" id="IPR001959">
    <property type="entry name" value="Transposase"/>
</dbReference>
<gene>
    <name evidence="7" type="ORF">Krac_4305</name>
</gene>
<evidence type="ECO:0000313" key="7">
    <source>
        <dbReference type="EMBL" id="EFH83350.1"/>
    </source>
</evidence>
<dbReference type="Proteomes" id="UP000004508">
    <property type="component" value="Unassembled WGS sequence"/>
</dbReference>
<dbReference type="GO" id="GO:0032196">
    <property type="term" value="P:transposition"/>
    <property type="evidence" value="ECO:0007669"/>
    <property type="project" value="UniProtKB-KW"/>
</dbReference>
<comment type="similarity">
    <text evidence="1">In the C-terminal section; belongs to the transposase 35 family.</text>
</comment>
<evidence type="ECO:0000256" key="1">
    <source>
        <dbReference type="ARBA" id="ARBA00008761"/>
    </source>
</evidence>
<organism evidence="7 8">
    <name type="scientific">Ktedonobacter racemifer DSM 44963</name>
    <dbReference type="NCBI Taxonomy" id="485913"/>
    <lineage>
        <taxon>Bacteria</taxon>
        <taxon>Bacillati</taxon>
        <taxon>Chloroflexota</taxon>
        <taxon>Ktedonobacteria</taxon>
        <taxon>Ktedonobacterales</taxon>
        <taxon>Ktedonobacteraceae</taxon>
        <taxon>Ktedonobacter</taxon>
    </lineage>
</organism>
<proteinExistence type="inferred from homology"/>
<dbReference type="eggNOG" id="COG0675">
    <property type="taxonomic scope" value="Bacteria"/>
</dbReference>
<dbReference type="GO" id="GO:0003677">
    <property type="term" value="F:DNA binding"/>
    <property type="evidence" value="ECO:0007669"/>
    <property type="project" value="UniProtKB-KW"/>
</dbReference>
<evidence type="ECO:0000313" key="8">
    <source>
        <dbReference type="Proteomes" id="UP000004508"/>
    </source>
</evidence>
<dbReference type="InParanoid" id="D6TSE9"/>
<evidence type="ECO:0000259" key="6">
    <source>
        <dbReference type="Pfam" id="PF07282"/>
    </source>
</evidence>
<evidence type="ECO:0000256" key="3">
    <source>
        <dbReference type="ARBA" id="ARBA00023125"/>
    </source>
</evidence>
<dbReference type="AlphaFoldDB" id="D6TSE9"/>
<reference evidence="7 8" key="1">
    <citation type="journal article" date="2011" name="Stand. Genomic Sci.">
        <title>Non-contiguous finished genome sequence and contextual data of the filamentous soil bacterium Ktedonobacter racemifer type strain (SOSP1-21).</title>
        <authorList>
            <person name="Chang Y.J."/>
            <person name="Land M."/>
            <person name="Hauser L."/>
            <person name="Chertkov O."/>
            <person name="Del Rio T.G."/>
            <person name="Nolan M."/>
            <person name="Copeland A."/>
            <person name="Tice H."/>
            <person name="Cheng J.F."/>
            <person name="Lucas S."/>
            <person name="Han C."/>
            <person name="Goodwin L."/>
            <person name="Pitluck S."/>
            <person name="Ivanova N."/>
            <person name="Ovchinikova G."/>
            <person name="Pati A."/>
            <person name="Chen A."/>
            <person name="Palaniappan K."/>
            <person name="Mavromatis K."/>
            <person name="Liolios K."/>
            <person name="Brettin T."/>
            <person name="Fiebig A."/>
            <person name="Rohde M."/>
            <person name="Abt B."/>
            <person name="Goker M."/>
            <person name="Detter J.C."/>
            <person name="Woyke T."/>
            <person name="Bristow J."/>
            <person name="Eisen J.A."/>
            <person name="Markowitz V."/>
            <person name="Hugenholtz P."/>
            <person name="Kyrpides N.C."/>
            <person name="Klenk H.P."/>
            <person name="Lapidus A."/>
        </authorList>
    </citation>
    <scope>NUCLEOTIDE SEQUENCE [LARGE SCALE GENOMIC DNA]</scope>
    <source>
        <strain evidence="8">DSM 44963</strain>
    </source>
</reference>
<evidence type="ECO:0000259" key="5">
    <source>
        <dbReference type="Pfam" id="PF01385"/>
    </source>
</evidence>
<dbReference type="STRING" id="485913.Krac_4305"/>
<evidence type="ECO:0000256" key="4">
    <source>
        <dbReference type="ARBA" id="ARBA00023172"/>
    </source>
</evidence>
<dbReference type="GO" id="GO:0006310">
    <property type="term" value="P:DNA recombination"/>
    <property type="evidence" value="ECO:0007669"/>
    <property type="project" value="UniProtKB-KW"/>
</dbReference>
<dbReference type="InterPro" id="IPR010095">
    <property type="entry name" value="Cas12f1-like_TNB"/>
</dbReference>
<keyword evidence="4" id="KW-0233">DNA recombination</keyword>
<evidence type="ECO:0000256" key="2">
    <source>
        <dbReference type="ARBA" id="ARBA00022578"/>
    </source>
</evidence>
<dbReference type="RefSeq" id="WP_007914004.1">
    <property type="nucleotide sequence ID" value="NZ_ADVG01000003.1"/>
</dbReference>
<comment type="caution">
    <text evidence="7">The sequence shown here is derived from an EMBL/GenBank/DDBJ whole genome shotgun (WGS) entry which is preliminary data.</text>
</comment>
<feature type="domain" description="Probable transposase IS891/IS1136/IS1341" evidence="5">
    <location>
        <begin position="185"/>
        <end position="288"/>
    </location>
</feature>
<sequence>MKCVITAKLKLQTDPTQFAALRETQLAYRDALNHVSRYSFAHGKTSNQRALQHACYDDIHLLFGLPAQMACNVPRQVGATYKTLWTKAKHNAQARKAGHTKKRYKGLDQPPKYVSPTLTYNYQRDYGFKQEQQVSILTLQGRVVLPYRGYEKHVALIGQGASIGAAKLWYDKPHKQFYLLVSLELEVADPTPQTHSQVVGVDVGQRYLAVTATPTGQASFFPGKQVRATADHSVRLRKRLQKKGTRSATRRLLAISGRERRLKHDRTHLISRRIVDAHPQSLIGLEDLTHIRERTKRKRGKKASKKQRRANRHASSWAFAELHGYIAYKALLSESMAIKVDAYQTSQACPKCGHASEDNRPNKGLLFVCQECGYRLHADLIGARNVALRTLLTRQDWVSTGILCAPREAQ</sequence>
<dbReference type="EMBL" id="ADVG01000003">
    <property type="protein sequence ID" value="EFH83350.1"/>
    <property type="molecule type" value="Genomic_DNA"/>
</dbReference>
<dbReference type="Pfam" id="PF01385">
    <property type="entry name" value="OrfB_IS605"/>
    <property type="match status" value="1"/>
</dbReference>
<feature type="domain" description="Cas12f1-like TNB" evidence="6">
    <location>
        <begin position="319"/>
        <end position="386"/>
    </location>
</feature>
<keyword evidence="3" id="KW-0238">DNA-binding</keyword>
<dbReference type="OrthoDB" id="143171at2"/>
<accession>D6TSE9</accession>
<keyword evidence="2" id="KW-0815">Transposition</keyword>
<keyword evidence="8" id="KW-1185">Reference proteome</keyword>
<name>D6TSE9_KTERA</name>
<dbReference type="NCBIfam" id="NF040570">
    <property type="entry name" value="guided_TnpB"/>
    <property type="match status" value="1"/>
</dbReference>
<protein>
    <submittedName>
        <fullName evidence="7">Transposase, IS605 OrfB family</fullName>
    </submittedName>
</protein>